<evidence type="ECO:0000256" key="1">
    <source>
        <dbReference type="ARBA" id="ARBA00008645"/>
    </source>
</evidence>
<organism evidence="5 6">
    <name type="scientific">Nakamurella alba</name>
    <dbReference type="NCBI Taxonomy" id="2665158"/>
    <lineage>
        <taxon>Bacteria</taxon>
        <taxon>Bacillati</taxon>
        <taxon>Actinomycetota</taxon>
        <taxon>Actinomycetes</taxon>
        <taxon>Nakamurellales</taxon>
        <taxon>Nakamurellaceae</taxon>
        <taxon>Nakamurella</taxon>
    </lineage>
</organism>
<dbReference type="RefSeq" id="WP_154769076.1">
    <property type="nucleotide sequence ID" value="NZ_WLYK01000005.1"/>
</dbReference>
<accession>A0A7K1FLX9</accession>
<protein>
    <submittedName>
        <fullName evidence="5">Alpha/beta fold hydrolase</fullName>
    </submittedName>
</protein>
<dbReference type="AlphaFoldDB" id="A0A7K1FLX9"/>
<evidence type="ECO:0000256" key="4">
    <source>
        <dbReference type="SAM" id="SignalP"/>
    </source>
</evidence>
<proteinExistence type="inferred from homology"/>
<dbReference type="InterPro" id="IPR029058">
    <property type="entry name" value="AB_hydrolase_fold"/>
</dbReference>
<dbReference type="InterPro" id="IPR050261">
    <property type="entry name" value="FrsA_esterase"/>
</dbReference>
<reference evidence="5 6" key="1">
    <citation type="submission" date="2019-11" db="EMBL/GenBank/DDBJ databases">
        <authorList>
            <person name="Jiang L.-Q."/>
        </authorList>
    </citation>
    <scope>NUCLEOTIDE SEQUENCE [LARGE SCALE GENOMIC DNA]</scope>
    <source>
        <strain evidence="5 6">YIM 132087</strain>
    </source>
</reference>
<feature type="signal peptide" evidence="4">
    <location>
        <begin position="1"/>
        <end position="30"/>
    </location>
</feature>
<keyword evidence="6" id="KW-1185">Reference proteome</keyword>
<sequence>MTSPLPLSRRRALTLGGAGLLGLGATAALAGCTSGTPDAAAVTTAPTTSATTTSSASSAASTSMSASSSTAATTATTTPAPLAPVGMTELAFTDPEFDGQFLRALDTIFDGGADVSECFVTARRIVPGDTDSWYEQWTATADRIMAIGDKSAAAGHDVSAHQAYLRAVTYYRTAGTFMYAPPMDPRFVQSYESQRAAFQKAAALGRWTTEIVQIPYENTTLEGYFILPDGDGPFRTLVMVDGYDGTKEEMFFSGGTAALERGYAVLLVDGPGQGGALIEQKLYFRPDWEKVVTPQIDWLVQRPEVDVEKIALIGRSWGGYLAPRAATAEHRIAALIADAAQYTPGPRGAFMMPEQYRDELYTGDPAVLNAALEAEMAQSSEIRFTLLRGMLTHGFDTPLDYLRGAVDYTIKGLADRITCPTLICEAENDVRGGDAKPLYEALTAPKTYVLFTNAEGAGEHDEAGAASLFGQVVFDWLDETLAG</sequence>
<comment type="caution">
    <text evidence="5">The sequence shown here is derived from an EMBL/GenBank/DDBJ whole genome shotgun (WGS) entry which is preliminary data.</text>
</comment>
<dbReference type="PANTHER" id="PTHR22946">
    <property type="entry name" value="DIENELACTONE HYDROLASE DOMAIN-CONTAINING PROTEIN-RELATED"/>
    <property type="match status" value="1"/>
</dbReference>
<feature type="compositionally biased region" description="Low complexity" evidence="3">
    <location>
        <begin position="39"/>
        <end position="80"/>
    </location>
</feature>
<dbReference type="Proteomes" id="UP000460221">
    <property type="component" value="Unassembled WGS sequence"/>
</dbReference>
<dbReference type="InterPro" id="IPR010520">
    <property type="entry name" value="FrsA-like"/>
</dbReference>
<dbReference type="InterPro" id="IPR006311">
    <property type="entry name" value="TAT_signal"/>
</dbReference>
<evidence type="ECO:0000313" key="5">
    <source>
        <dbReference type="EMBL" id="MTD15116.1"/>
    </source>
</evidence>
<feature type="chain" id="PRO_5039606883" evidence="4">
    <location>
        <begin position="31"/>
        <end position="483"/>
    </location>
</feature>
<name>A0A7K1FLX9_9ACTN</name>
<dbReference type="GO" id="GO:0016787">
    <property type="term" value="F:hydrolase activity"/>
    <property type="evidence" value="ECO:0007669"/>
    <property type="project" value="UniProtKB-KW"/>
</dbReference>
<feature type="region of interest" description="Disordered" evidence="3">
    <location>
        <begin position="38"/>
        <end position="80"/>
    </location>
</feature>
<keyword evidence="2 5" id="KW-0378">Hydrolase</keyword>
<comment type="similarity">
    <text evidence="1">Belongs to the AB hydrolase superfamily.</text>
</comment>
<dbReference type="Gene3D" id="3.40.50.1820">
    <property type="entry name" value="alpha/beta hydrolase"/>
    <property type="match status" value="1"/>
</dbReference>
<keyword evidence="4" id="KW-0732">Signal</keyword>
<dbReference type="PROSITE" id="PS51318">
    <property type="entry name" value="TAT"/>
    <property type="match status" value="1"/>
</dbReference>
<evidence type="ECO:0000256" key="3">
    <source>
        <dbReference type="SAM" id="MobiDB-lite"/>
    </source>
</evidence>
<gene>
    <name evidence="5" type="ORF">GIS00_14325</name>
</gene>
<dbReference type="PANTHER" id="PTHR22946:SF12">
    <property type="entry name" value="CONIDIAL PIGMENT BIOSYNTHESIS PROTEIN AYG1 (AFU_ORTHOLOGUE AFUA_2G17550)"/>
    <property type="match status" value="1"/>
</dbReference>
<dbReference type="Pfam" id="PF06500">
    <property type="entry name" value="FrsA-like"/>
    <property type="match status" value="1"/>
</dbReference>
<evidence type="ECO:0000313" key="6">
    <source>
        <dbReference type="Proteomes" id="UP000460221"/>
    </source>
</evidence>
<dbReference type="SUPFAM" id="SSF53474">
    <property type="entry name" value="alpha/beta-Hydrolases"/>
    <property type="match status" value="1"/>
</dbReference>
<dbReference type="EMBL" id="WLYK01000005">
    <property type="protein sequence ID" value="MTD15116.1"/>
    <property type="molecule type" value="Genomic_DNA"/>
</dbReference>
<dbReference type="Gene3D" id="1.20.1440.110">
    <property type="entry name" value="acylaminoacyl peptidase"/>
    <property type="match status" value="1"/>
</dbReference>
<evidence type="ECO:0000256" key="2">
    <source>
        <dbReference type="ARBA" id="ARBA00022801"/>
    </source>
</evidence>